<feature type="domain" description="ENTH" evidence="7">
    <location>
        <begin position="1"/>
        <end position="86"/>
    </location>
</feature>
<comment type="subcellular location">
    <subcellularLocation>
        <location evidence="1">Cytoplasm</location>
    </subcellularLocation>
</comment>
<evidence type="ECO:0000256" key="5">
    <source>
        <dbReference type="ARBA" id="ARBA00023121"/>
    </source>
</evidence>
<dbReference type="PROSITE" id="PS50942">
    <property type="entry name" value="ENTH"/>
    <property type="match status" value="1"/>
</dbReference>
<dbReference type="Ensembl" id="ENSSORT00005030273.1">
    <property type="protein sequence ID" value="ENSSORP00005029440.1"/>
    <property type="gene ID" value="ENSSORG00005014054.1"/>
</dbReference>
<feature type="region of interest" description="Disordered" evidence="6">
    <location>
        <begin position="166"/>
        <end position="239"/>
    </location>
</feature>
<dbReference type="PANTHER" id="PTHR12276">
    <property type="entry name" value="EPSIN/ENT-RELATED"/>
    <property type="match status" value="1"/>
</dbReference>
<dbReference type="GO" id="GO:0005543">
    <property type="term" value="F:phospholipid binding"/>
    <property type="evidence" value="ECO:0007669"/>
    <property type="project" value="TreeGrafter"/>
</dbReference>
<dbReference type="Gene3D" id="1.25.40.90">
    <property type="match status" value="1"/>
</dbReference>
<evidence type="ECO:0000313" key="9">
    <source>
        <dbReference type="Proteomes" id="UP000472271"/>
    </source>
</evidence>
<gene>
    <name evidence="8" type="primary">epn1a</name>
</gene>
<comment type="similarity">
    <text evidence="2">Belongs to the epsin family.</text>
</comment>
<dbReference type="SUPFAM" id="SSF48464">
    <property type="entry name" value="ENTH/VHS domain"/>
    <property type="match status" value="1"/>
</dbReference>
<organism evidence="8 9">
    <name type="scientific">Sphaeramia orbicularis</name>
    <name type="common">orbiculate cardinalfish</name>
    <dbReference type="NCBI Taxonomy" id="375764"/>
    <lineage>
        <taxon>Eukaryota</taxon>
        <taxon>Metazoa</taxon>
        <taxon>Chordata</taxon>
        <taxon>Craniata</taxon>
        <taxon>Vertebrata</taxon>
        <taxon>Euteleostomi</taxon>
        <taxon>Actinopterygii</taxon>
        <taxon>Neopterygii</taxon>
        <taxon>Teleostei</taxon>
        <taxon>Neoteleostei</taxon>
        <taxon>Acanthomorphata</taxon>
        <taxon>Gobiaria</taxon>
        <taxon>Kurtiformes</taxon>
        <taxon>Apogonoidei</taxon>
        <taxon>Apogonidae</taxon>
        <taxon>Apogoninae</taxon>
        <taxon>Sphaeramia</taxon>
    </lineage>
</organism>
<name>A0A673AIA4_9TELE</name>
<keyword evidence="5" id="KW-0446">Lipid-binding</keyword>
<keyword evidence="4" id="KW-0597">Phosphoprotein</keyword>
<dbReference type="Pfam" id="PF01417">
    <property type="entry name" value="ENTH"/>
    <property type="match status" value="1"/>
</dbReference>
<dbReference type="FunFam" id="1.25.40.90:FF:000006">
    <property type="entry name" value="Clathrin interactor 1"/>
    <property type="match status" value="1"/>
</dbReference>
<dbReference type="AlphaFoldDB" id="A0A673AIA4"/>
<proteinExistence type="inferred from homology"/>
<dbReference type="GO" id="GO:0006897">
    <property type="term" value="P:endocytosis"/>
    <property type="evidence" value="ECO:0007669"/>
    <property type="project" value="TreeGrafter"/>
</dbReference>
<reference evidence="8" key="1">
    <citation type="submission" date="2019-06" db="EMBL/GenBank/DDBJ databases">
        <authorList>
            <consortium name="Wellcome Sanger Institute Data Sharing"/>
        </authorList>
    </citation>
    <scope>NUCLEOTIDE SEQUENCE [LARGE SCALE GENOMIC DNA]</scope>
</reference>
<sequence>MVWKRLNDHGKNWRHVYKAMTLMEYLIKTGSERVAQQCRENIYAVQTLKDFQYIDRDGKDQGVNVREKAKQLVTLLKDEERLREERIHALKTKEKMAQTSISNHNSSYHHHCICVHVPASSQAWPQSSGEEDLQLQLALAMSKEEAEQEERLRRGDDLRLQMAIEESKREKAKPEEGALMELSAVDPWGGPTASTASVDSAGPSPPPTVNAPSSSGPWGTGSTTDPWGHRSHVTCRQLG</sequence>
<accession>A0A673AIA4</accession>
<dbReference type="GO" id="GO:0030125">
    <property type="term" value="C:clathrin vesicle coat"/>
    <property type="evidence" value="ECO:0007669"/>
    <property type="project" value="TreeGrafter"/>
</dbReference>
<evidence type="ECO:0000256" key="4">
    <source>
        <dbReference type="ARBA" id="ARBA00022553"/>
    </source>
</evidence>
<dbReference type="InterPro" id="IPR008942">
    <property type="entry name" value="ENTH_VHS"/>
</dbReference>
<dbReference type="Proteomes" id="UP000472271">
    <property type="component" value="Chromosome 16"/>
</dbReference>
<keyword evidence="3" id="KW-0963">Cytoplasm</keyword>
<reference evidence="8" key="2">
    <citation type="submission" date="2025-08" db="UniProtKB">
        <authorList>
            <consortium name="Ensembl"/>
        </authorList>
    </citation>
    <scope>IDENTIFICATION</scope>
</reference>
<protein>
    <submittedName>
        <fullName evidence="8">Epsin-1-like</fullName>
    </submittedName>
</protein>
<dbReference type="SMART" id="SM00726">
    <property type="entry name" value="UIM"/>
    <property type="match status" value="2"/>
</dbReference>
<dbReference type="PROSITE" id="PS50330">
    <property type="entry name" value="UIM"/>
    <property type="match status" value="2"/>
</dbReference>
<evidence type="ECO:0000256" key="1">
    <source>
        <dbReference type="ARBA" id="ARBA00004496"/>
    </source>
</evidence>
<reference evidence="8" key="3">
    <citation type="submission" date="2025-09" db="UniProtKB">
        <authorList>
            <consortium name="Ensembl"/>
        </authorList>
    </citation>
    <scope>IDENTIFICATION</scope>
</reference>
<evidence type="ECO:0000259" key="7">
    <source>
        <dbReference type="PROSITE" id="PS50942"/>
    </source>
</evidence>
<dbReference type="InterPro" id="IPR013809">
    <property type="entry name" value="ENTH"/>
</dbReference>
<dbReference type="GO" id="GO:0030276">
    <property type="term" value="F:clathrin binding"/>
    <property type="evidence" value="ECO:0007669"/>
    <property type="project" value="TreeGrafter"/>
</dbReference>
<dbReference type="PANTHER" id="PTHR12276:SF48">
    <property type="entry name" value="EPSIN-1"/>
    <property type="match status" value="1"/>
</dbReference>
<evidence type="ECO:0000313" key="8">
    <source>
        <dbReference type="Ensembl" id="ENSSORP00005029440.1"/>
    </source>
</evidence>
<evidence type="ECO:0000256" key="2">
    <source>
        <dbReference type="ARBA" id="ARBA00010130"/>
    </source>
</evidence>
<feature type="compositionally biased region" description="Basic and acidic residues" evidence="6">
    <location>
        <begin position="166"/>
        <end position="176"/>
    </location>
</feature>
<dbReference type="SMART" id="SM00273">
    <property type="entry name" value="ENTH"/>
    <property type="match status" value="1"/>
</dbReference>
<feature type="compositionally biased region" description="Low complexity" evidence="6">
    <location>
        <begin position="212"/>
        <end position="226"/>
    </location>
</feature>
<dbReference type="GO" id="GO:0005768">
    <property type="term" value="C:endosome"/>
    <property type="evidence" value="ECO:0007669"/>
    <property type="project" value="TreeGrafter"/>
</dbReference>
<dbReference type="InterPro" id="IPR003903">
    <property type="entry name" value="UIM_dom"/>
</dbReference>
<evidence type="ECO:0000256" key="6">
    <source>
        <dbReference type="SAM" id="MobiDB-lite"/>
    </source>
</evidence>
<keyword evidence="9" id="KW-1185">Reference proteome</keyword>
<dbReference type="GO" id="GO:0005886">
    <property type="term" value="C:plasma membrane"/>
    <property type="evidence" value="ECO:0007669"/>
    <property type="project" value="TreeGrafter"/>
</dbReference>
<evidence type="ECO:0000256" key="3">
    <source>
        <dbReference type="ARBA" id="ARBA00022490"/>
    </source>
</evidence>